<dbReference type="GO" id="GO:0006401">
    <property type="term" value="P:RNA catabolic process"/>
    <property type="evidence" value="ECO:0007669"/>
    <property type="project" value="InterPro"/>
</dbReference>
<protein>
    <submittedName>
        <fullName evidence="1">Uncharacterized protein</fullName>
    </submittedName>
</protein>
<proteinExistence type="predicted"/>
<dbReference type="InterPro" id="IPR013924">
    <property type="entry name" value="RNase_H2_suC"/>
</dbReference>
<organism evidence="1 2">
    <name type="scientific">Cryptosporidium muris (strain RN66)</name>
    <dbReference type="NCBI Taxonomy" id="441375"/>
    <lineage>
        <taxon>Eukaryota</taxon>
        <taxon>Sar</taxon>
        <taxon>Alveolata</taxon>
        <taxon>Apicomplexa</taxon>
        <taxon>Conoidasida</taxon>
        <taxon>Coccidia</taxon>
        <taxon>Eucoccidiorida</taxon>
        <taxon>Eimeriorina</taxon>
        <taxon>Cryptosporidiidae</taxon>
        <taxon>Cryptosporidium</taxon>
    </lineage>
</organism>
<dbReference type="GeneID" id="6994961"/>
<dbReference type="Pfam" id="PF08615">
    <property type="entry name" value="RNase_H2_suC"/>
    <property type="match status" value="1"/>
</dbReference>
<dbReference type="Proteomes" id="UP000001460">
    <property type="component" value="Unassembled WGS sequence"/>
</dbReference>
<dbReference type="PANTHER" id="PTHR47204:SF1">
    <property type="entry name" value="RIBONUCLEASE H2 SUBUNIT C"/>
    <property type="match status" value="1"/>
</dbReference>
<name>B6AC12_CRYMR</name>
<gene>
    <name evidence="1" type="ORF">CMU_023700</name>
</gene>
<dbReference type="AlphaFoldDB" id="B6AC12"/>
<accession>B6AC12</accession>
<sequence length="129" mass="15166">MGKLEILPCYILFDGTVPLEKFFKPQETEISEIDHNTSNNVENCRLDYMNATFRGRRLYGSKIDLKSIKYKAGFLRLSVDSMANNKLECVSNVESFRYWNHDNKPNKMDDIPQWFTIANYENLIHQSTF</sequence>
<dbReference type="Gene3D" id="2.40.128.680">
    <property type="match status" value="1"/>
</dbReference>
<dbReference type="OrthoDB" id="6222486at2759"/>
<evidence type="ECO:0000313" key="1">
    <source>
        <dbReference type="EMBL" id="EEA05365.1"/>
    </source>
</evidence>
<keyword evidence="2" id="KW-1185">Reference proteome</keyword>
<reference evidence="1" key="1">
    <citation type="submission" date="2008-06" db="EMBL/GenBank/DDBJ databases">
        <authorList>
            <person name="Lorenzi H."/>
            <person name="Inman J."/>
            <person name="Miller J."/>
            <person name="Schobel S."/>
            <person name="Amedeo P."/>
            <person name="Caler E.V."/>
            <person name="da Silva J."/>
        </authorList>
    </citation>
    <scope>NUCLEOTIDE SEQUENCE [LARGE SCALE GENOMIC DNA]</scope>
    <source>
        <strain evidence="1">RN66</strain>
    </source>
</reference>
<dbReference type="VEuPathDB" id="CryptoDB:CMU_023700"/>
<evidence type="ECO:0000313" key="2">
    <source>
        <dbReference type="Proteomes" id="UP000001460"/>
    </source>
</evidence>
<dbReference type="PANTHER" id="PTHR47204">
    <property type="entry name" value="OS02G0168900 PROTEIN"/>
    <property type="match status" value="1"/>
</dbReference>
<dbReference type="EMBL" id="DS989727">
    <property type="protein sequence ID" value="EEA05365.1"/>
    <property type="molecule type" value="Genomic_DNA"/>
</dbReference>
<dbReference type="GO" id="GO:0032299">
    <property type="term" value="C:ribonuclease H2 complex"/>
    <property type="evidence" value="ECO:0007669"/>
    <property type="project" value="InterPro"/>
</dbReference>
<dbReference type="RefSeq" id="XP_002139714.1">
    <property type="nucleotide sequence ID" value="XM_002139678.1"/>
</dbReference>
<dbReference type="CDD" id="cd09271">
    <property type="entry name" value="RNase_H2-C"/>
    <property type="match status" value="1"/>
</dbReference>